<feature type="transmembrane region" description="Helical" evidence="1">
    <location>
        <begin position="20"/>
        <end position="47"/>
    </location>
</feature>
<accession>A0AAV7F093</accession>
<dbReference type="EMBL" id="JAINDJ010000003">
    <property type="protein sequence ID" value="KAG9454550.1"/>
    <property type="molecule type" value="Genomic_DNA"/>
</dbReference>
<feature type="transmembrane region" description="Helical" evidence="1">
    <location>
        <begin position="68"/>
        <end position="87"/>
    </location>
</feature>
<reference evidence="2 3" key="1">
    <citation type="submission" date="2021-07" db="EMBL/GenBank/DDBJ databases">
        <title>The Aristolochia fimbriata genome: insights into angiosperm evolution, floral development and chemical biosynthesis.</title>
        <authorList>
            <person name="Jiao Y."/>
        </authorList>
    </citation>
    <scope>NUCLEOTIDE SEQUENCE [LARGE SCALE GENOMIC DNA]</scope>
    <source>
        <strain evidence="2">IBCAS-2021</strain>
        <tissue evidence="2">Leaf</tissue>
    </source>
</reference>
<sequence length="136" mass="15166">MAMSDMHLITLALGWSLLEWKGMILILIPSGLVEALAGHGSFITTIIGFRKMRITSRPALANKQEMGLNVEGVLLVPIIITLFFSRVTPYTIFEIPTPEETRFPLNPPMQSKENPLLYISRNPSVITFLSSLSPVR</sequence>
<evidence type="ECO:0000313" key="2">
    <source>
        <dbReference type="EMBL" id="KAG9454550.1"/>
    </source>
</evidence>
<keyword evidence="1" id="KW-0812">Transmembrane</keyword>
<protein>
    <recommendedName>
        <fullName evidence="4">NADH:ubiquinone reductase (H(+)-translocating)</fullName>
    </recommendedName>
</protein>
<gene>
    <name evidence="2" type="ORF">H6P81_007454</name>
</gene>
<comment type="caution">
    <text evidence="2">The sequence shown here is derived from an EMBL/GenBank/DDBJ whole genome shotgun (WGS) entry which is preliminary data.</text>
</comment>
<dbReference type="Proteomes" id="UP000825729">
    <property type="component" value="Unassembled WGS sequence"/>
</dbReference>
<evidence type="ECO:0008006" key="4">
    <source>
        <dbReference type="Google" id="ProtNLM"/>
    </source>
</evidence>
<name>A0AAV7F093_ARIFI</name>
<organism evidence="2 3">
    <name type="scientific">Aristolochia fimbriata</name>
    <name type="common">White veined hardy Dutchman's pipe vine</name>
    <dbReference type="NCBI Taxonomy" id="158543"/>
    <lineage>
        <taxon>Eukaryota</taxon>
        <taxon>Viridiplantae</taxon>
        <taxon>Streptophyta</taxon>
        <taxon>Embryophyta</taxon>
        <taxon>Tracheophyta</taxon>
        <taxon>Spermatophyta</taxon>
        <taxon>Magnoliopsida</taxon>
        <taxon>Magnoliidae</taxon>
        <taxon>Piperales</taxon>
        <taxon>Aristolochiaceae</taxon>
        <taxon>Aristolochia</taxon>
    </lineage>
</organism>
<dbReference type="AlphaFoldDB" id="A0AAV7F093"/>
<keyword evidence="3" id="KW-1185">Reference proteome</keyword>
<keyword evidence="1" id="KW-0472">Membrane</keyword>
<keyword evidence="1" id="KW-1133">Transmembrane helix</keyword>
<evidence type="ECO:0000256" key="1">
    <source>
        <dbReference type="SAM" id="Phobius"/>
    </source>
</evidence>
<proteinExistence type="predicted"/>
<evidence type="ECO:0000313" key="3">
    <source>
        <dbReference type="Proteomes" id="UP000825729"/>
    </source>
</evidence>